<accession>A0A7X0D7K3</accession>
<proteinExistence type="predicted"/>
<evidence type="ECO:0000313" key="6">
    <source>
        <dbReference type="Proteomes" id="UP000546642"/>
    </source>
</evidence>
<dbReference type="PRINTS" id="PR00050">
    <property type="entry name" value="COLDSHOCK"/>
</dbReference>
<gene>
    <name evidence="5" type="ORF">HNR23_003164</name>
</gene>
<dbReference type="PROSITE" id="PS51857">
    <property type="entry name" value="CSD_2"/>
    <property type="match status" value="1"/>
</dbReference>
<dbReference type="GO" id="GO:0005737">
    <property type="term" value="C:cytoplasm"/>
    <property type="evidence" value="ECO:0007669"/>
    <property type="project" value="UniProtKB-SubCell"/>
</dbReference>
<dbReference type="Pfam" id="PF00313">
    <property type="entry name" value="CSD"/>
    <property type="match status" value="1"/>
</dbReference>
<name>A0A7X0D7K3_9ACTN</name>
<dbReference type="SMART" id="SM00357">
    <property type="entry name" value="CSP"/>
    <property type="match status" value="1"/>
</dbReference>
<evidence type="ECO:0000256" key="1">
    <source>
        <dbReference type="ARBA" id="ARBA00004496"/>
    </source>
</evidence>
<keyword evidence="6" id="KW-1185">Reference proteome</keyword>
<dbReference type="Gene3D" id="2.40.50.140">
    <property type="entry name" value="Nucleic acid-binding proteins"/>
    <property type="match status" value="1"/>
</dbReference>
<dbReference type="PIRSF" id="PIRSF002599">
    <property type="entry name" value="Cold_shock_A"/>
    <property type="match status" value="1"/>
</dbReference>
<feature type="domain" description="CSD" evidence="4">
    <location>
        <begin position="1"/>
        <end position="65"/>
    </location>
</feature>
<evidence type="ECO:0000256" key="3">
    <source>
        <dbReference type="RuleBase" id="RU000408"/>
    </source>
</evidence>
<reference evidence="5 6" key="1">
    <citation type="submission" date="2020-08" db="EMBL/GenBank/DDBJ databases">
        <title>Sequencing the genomes of 1000 actinobacteria strains.</title>
        <authorList>
            <person name="Klenk H.-P."/>
        </authorList>
    </citation>
    <scope>NUCLEOTIDE SEQUENCE [LARGE SCALE GENOMIC DNA]</scope>
    <source>
        <strain evidence="5 6">DSM 46659</strain>
    </source>
</reference>
<dbReference type="InterPro" id="IPR050181">
    <property type="entry name" value="Cold_shock_domain"/>
</dbReference>
<evidence type="ECO:0000313" key="5">
    <source>
        <dbReference type="EMBL" id="MBB6173104.1"/>
    </source>
</evidence>
<dbReference type="GO" id="GO:0003676">
    <property type="term" value="F:nucleic acid binding"/>
    <property type="evidence" value="ECO:0007669"/>
    <property type="project" value="InterPro"/>
</dbReference>
<dbReference type="InterPro" id="IPR012156">
    <property type="entry name" value="Cold_shock_CspA"/>
</dbReference>
<dbReference type="Proteomes" id="UP000546642">
    <property type="component" value="Unassembled WGS sequence"/>
</dbReference>
<dbReference type="PROSITE" id="PS00352">
    <property type="entry name" value="CSD_1"/>
    <property type="match status" value="1"/>
</dbReference>
<dbReference type="CDD" id="cd04458">
    <property type="entry name" value="CSP_CDS"/>
    <property type="match status" value="1"/>
</dbReference>
<protein>
    <submittedName>
        <fullName evidence="5">CspA family cold shock protein</fullName>
    </submittedName>
</protein>
<dbReference type="InterPro" id="IPR011129">
    <property type="entry name" value="CSD"/>
</dbReference>
<organism evidence="5 6">
    <name type="scientific">Nocardiopsis mwathae</name>
    <dbReference type="NCBI Taxonomy" id="1472723"/>
    <lineage>
        <taxon>Bacteria</taxon>
        <taxon>Bacillati</taxon>
        <taxon>Actinomycetota</taxon>
        <taxon>Actinomycetes</taxon>
        <taxon>Streptosporangiales</taxon>
        <taxon>Nocardiopsidaceae</taxon>
        <taxon>Nocardiopsis</taxon>
    </lineage>
</organism>
<dbReference type="AlphaFoldDB" id="A0A7X0D7K3"/>
<sequence>MEGTVKEFSAEDGYGFITPDEGDEDVFVHFSGIRFPQSGILADGQRVEFDLVEGERGPHAQRVRAL</sequence>
<keyword evidence="2" id="KW-0963">Cytoplasm</keyword>
<dbReference type="PANTHER" id="PTHR11544">
    <property type="entry name" value="COLD SHOCK DOMAIN CONTAINING PROTEINS"/>
    <property type="match status" value="1"/>
</dbReference>
<evidence type="ECO:0000259" key="4">
    <source>
        <dbReference type="PROSITE" id="PS51857"/>
    </source>
</evidence>
<dbReference type="InterPro" id="IPR012340">
    <property type="entry name" value="NA-bd_OB-fold"/>
</dbReference>
<dbReference type="EMBL" id="JACHDS010000001">
    <property type="protein sequence ID" value="MBB6173104.1"/>
    <property type="molecule type" value="Genomic_DNA"/>
</dbReference>
<dbReference type="SUPFAM" id="SSF50249">
    <property type="entry name" value="Nucleic acid-binding proteins"/>
    <property type="match status" value="1"/>
</dbReference>
<dbReference type="InterPro" id="IPR002059">
    <property type="entry name" value="CSP_DNA-bd"/>
</dbReference>
<comment type="subcellular location">
    <subcellularLocation>
        <location evidence="1 3">Cytoplasm</location>
    </subcellularLocation>
</comment>
<dbReference type="InterPro" id="IPR019844">
    <property type="entry name" value="CSD_CS"/>
</dbReference>
<dbReference type="RefSeq" id="WP_184076306.1">
    <property type="nucleotide sequence ID" value="NZ_JACHDS010000001.1"/>
</dbReference>
<comment type="caution">
    <text evidence="5">The sequence shown here is derived from an EMBL/GenBank/DDBJ whole genome shotgun (WGS) entry which is preliminary data.</text>
</comment>
<evidence type="ECO:0000256" key="2">
    <source>
        <dbReference type="ARBA" id="ARBA00022490"/>
    </source>
</evidence>